<evidence type="ECO:0000256" key="1">
    <source>
        <dbReference type="SAM" id="MobiDB-lite"/>
    </source>
</evidence>
<evidence type="ECO:0008006" key="4">
    <source>
        <dbReference type="Google" id="ProtNLM"/>
    </source>
</evidence>
<comment type="caution">
    <text evidence="2">The sequence shown here is derived from an EMBL/GenBank/DDBJ whole genome shotgun (WGS) entry which is preliminary data.</text>
</comment>
<protein>
    <recommendedName>
        <fullName evidence="4">Transposase</fullName>
    </recommendedName>
</protein>
<evidence type="ECO:0000313" key="2">
    <source>
        <dbReference type="EMBL" id="MER6612198.1"/>
    </source>
</evidence>
<reference evidence="2 3" key="1">
    <citation type="submission" date="2024-06" db="EMBL/GenBank/DDBJ databases">
        <title>The Natural Products Discovery Center: Release of the First 8490 Sequenced Strains for Exploring Actinobacteria Biosynthetic Diversity.</title>
        <authorList>
            <person name="Kalkreuter E."/>
            <person name="Kautsar S.A."/>
            <person name="Yang D."/>
            <person name="Bader C.D."/>
            <person name="Teijaro C.N."/>
            <person name="Fluegel L."/>
            <person name="Davis C.M."/>
            <person name="Simpson J.R."/>
            <person name="Lauterbach L."/>
            <person name="Steele A.D."/>
            <person name="Gui C."/>
            <person name="Meng S."/>
            <person name="Li G."/>
            <person name="Viehrig K."/>
            <person name="Ye F."/>
            <person name="Su P."/>
            <person name="Kiefer A.F."/>
            <person name="Nichols A."/>
            <person name="Cepeda A.J."/>
            <person name="Yan W."/>
            <person name="Fan B."/>
            <person name="Jiang Y."/>
            <person name="Adhikari A."/>
            <person name="Zheng C.-J."/>
            <person name="Schuster L."/>
            <person name="Cowan T.M."/>
            <person name="Smanski M.J."/>
            <person name="Chevrette M.G."/>
            <person name="De Carvalho L.P.S."/>
            <person name="Shen B."/>
        </authorList>
    </citation>
    <scope>NUCLEOTIDE SEQUENCE [LARGE SCALE GENOMIC DNA]</scope>
    <source>
        <strain evidence="2 3">NPDC000837</strain>
    </source>
</reference>
<proteinExistence type="predicted"/>
<name>A0ABV1UN12_9ACTN</name>
<feature type="region of interest" description="Disordered" evidence="1">
    <location>
        <begin position="52"/>
        <end position="76"/>
    </location>
</feature>
<organism evidence="2 3">
    <name type="scientific">Streptomyces xantholiticus</name>
    <dbReference type="NCBI Taxonomy" id="68285"/>
    <lineage>
        <taxon>Bacteria</taxon>
        <taxon>Bacillati</taxon>
        <taxon>Actinomycetota</taxon>
        <taxon>Actinomycetes</taxon>
        <taxon>Kitasatosporales</taxon>
        <taxon>Streptomycetaceae</taxon>
        <taxon>Streptomyces</taxon>
    </lineage>
</organism>
<dbReference type="RefSeq" id="WP_351974732.1">
    <property type="nucleotide sequence ID" value="NZ_JBEPBX010000001.1"/>
</dbReference>
<sequence>MVGEFGQGRWLMEVLDADKAHPLGETDRTTGKVVLVAKEPAKAGKALVMGTAAARNAGKREPHRSPPHRSHLELLG</sequence>
<gene>
    <name evidence="2" type="ORF">ABT276_02070</name>
</gene>
<dbReference type="EMBL" id="JBEPBX010000001">
    <property type="protein sequence ID" value="MER6612198.1"/>
    <property type="molecule type" value="Genomic_DNA"/>
</dbReference>
<dbReference type="Proteomes" id="UP001445472">
    <property type="component" value="Unassembled WGS sequence"/>
</dbReference>
<keyword evidence="3" id="KW-1185">Reference proteome</keyword>
<accession>A0ABV1UN12</accession>
<evidence type="ECO:0000313" key="3">
    <source>
        <dbReference type="Proteomes" id="UP001445472"/>
    </source>
</evidence>